<organism evidence="1 2">
    <name type="scientific">Salinimicrobium profundisediminis</name>
    <dbReference type="NCBI Taxonomy" id="2994553"/>
    <lineage>
        <taxon>Bacteria</taxon>
        <taxon>Pseudomonadati</taxon>
        <taxon>Bacteroidota</taxon>
        <taxon>Flavobacteriia</taxon>
        <taxon>Flavobacteriales</taxon>
        <taxon>Flavobacteriaceae</taxon>
        <taxon>Salinimicrobium</taxon>
    </lineage>
</organism>
<evidence type="ECO:0000313" key="1">
    <source>
        <dbReference type="EMBL" id="MCX2837084.1"/>
    </source>
</evidence>
<dbReference type="EMBL" id="JAPJDA010000003">
    <property type="protein sequence ID" value="MCX2837084.1"/>
    <property type="molecule type" value="Genomic_DNA"/>
</dbReference>
<protein>
    <submittedName>
        <fullName evidence="1">Uncharacterized protein</fullName>
    </submittedName>
</protein>
<dbReference type="AlphaFoldDB" id="A0A9X3CX59"/>
<name>A0A9X3CX59_9FLAO</name>
<gene>
    <name evidence="1" type="ORF">OQ279_02865</name>
</gene>
<keyword evidence="2" id="KW-1185">Reference proteome</keyword>
<evidence type="ECO:0000313" key="2">
    <source>
        <dbReference type="Proteomes" id="UP001148482"/>
    </source>
</evidence>
<accession>A0A9X3CX59</accession>
<sequence>MEIREKELFTVARTLGFSSEAYQLHELAAWLREEKQIHVEVGAIWDELTNCVESYVFTITAPIDIYYTQPIYTSGGKTYDEMLFRGLTEAVSLLQQYNLQKDVKIPDDEAVIAYLKGYGDKDKQLPTPKYRTNLEKYAYLQGKQGDYIEEGLTEDDILILVKNMRPEEIQLRLEKDI</sequence>
<proteinExistence type="predicted"/>
<comment type="caution">
    <text evidence="1">The sequence shown here is derived from an EMBL/GenBank/DDBJ whole genome shotgun (WGS) entry which is preliminary data.</text>
</comment>
<reference evidence="1" key="1">
    <citation type="submission" date="2022-11" db="EMBL/GenBank/DDBJ databases">
        <title>Salinimicrobium profundisediminis sp. nov., isolated from deep-sea sediment of the Mariana Trench.</title>
        <authorList>
            <person name="Fu H."/>
        </authorList>
    </citation>
    <scope>NUCLEOTIDE SEQUENCE</scope>
    <source>
        <strain evidence="1">MT39</strain>
    </source>
</reference>
<dbReference type="RefSeq" id="WP_266068283.1">
    <property type="nucleotide sequence ID" value="NZ_JAPJDA010000003.1"/>
</dbReference>
<dbReference type="Proteomes" id="UP001148482">
    <property type="component" value="Unassembled WGS sequence"/>
</dbReference>